<reference evidence="3" key="1">
    <citation type="journal article" date="2021" name="Cell">
        <title>Identification of novel bat coronaviruses sheds light on the evolutionary origins of SARS-CoV-2 and related viruses.</title>
        <authorList>
            <person name="Zhou H."/>
            <person name="Ji J."/>
            <person name="Chen X."/>
            <person name="Bi Y."/>
            <person name="Li J."/>
            <person name="Wang Q."/>
            <person name="Hu T."/>
            <person name="Song H."/>
            <person name="Zhao R."/>
            <person name="Chen Y."/>
            <person name="Cui M."/>
            <person name="Zhang Y."/>
            <person name="Hughes A.C."/>
            <person name="Holmes E.C."/>
            <person name="Shi W."/>
        </authorList>
    </citation>
    <scope>NUCLEOTIDE SEQUENCE</scope>
    <source>
        <strain evidence="2">Bat/Yunnan/HcYN26/2020</strain>
        <strain evidence="3">Bat/Yunnan/MmYN16/2020</strain>
    </source>
</reference>
<evidence type="ECO:0000313" key="3">
    <source>
        <dbReference type="EMBL" id="QWN56295.1"/>
    </source>
</evidence>
<evidence type="ECO:0000313" key="2">
    <source>
        <dbReference type="EMBL" id="QWN56284.1"/>
    </source>
</evidence>
<name>A0A8F0ZVM3_9ALPC</name>
<dbReference type="EMBL" id="MZ081385">
    <property type="protein sequence ID" value="QWN56295.1"/>
    <property type="molecule type" value="Genomic_RNA"/>
</dbReference>
<feature type="transmembrane region" description="Helical" evidence="1">
    <location>
        <begin position="126"/>
        <end position="145"/>
    </location>
</feature>
<sequence>MLSMLAPLIVITLSTLHCCSCCTPYINGSTVSVEASYKSVEWKTNNSYICSAGDVYDSYNATFTCGNSTLTGNYSGIVVLYIECKMHNGSSLSAIVNFTTQGPPPTTMFATTQTSRLIPSTKRTHYSLFAAFTIVPVVLVLIHYADFSQ</sequence>
<organism evidence="3">
    <name type="scientific">Alphacoronavirus sp</name>
    <dbReference type="NCBI Taxonomy" id="1906673"/>
    <lineage>
        <taxon>Viruses</taxon>
        <taxon>Riboviria</taxon>
        <taxon>Orthornavirae</taxon>
        <taxon>Pisuviricota</taxon>
        <taxon>Pisoniviricetes</taxon>
        <taxon>Nidovirales</taxon>
        <taxon>Cornidovirineae</taxon>
        <taxon>Coronaviridae</taxon>
        <taxon>Orthocoronavirinae</taxon>
        <taxon>Alphacoronavirus</taxon>
    </lineage>
</organism>
<keyword evidence="1" id="KW-0472">Membrane</keyword>
<evidence type="ECO:0000256" key="1">
    <source>
        <dbReference type="SAM" id="Phobius"/>
    </source>
</evidence>
<dbReference type="EMBL" id="MZ081384">
    <property type="protein sequence ID" value="QWN56284.1"/>
    <property type="molecule type" value="Genomic_RNA"/>
</dbReference>
<keyword evidence="1" id="KW-0812">Transmembrane</keyword>
<keyword evidence="1" id="KW-1133">Transmembrane helix</keyword>
<proteinExistence type="predicted"/>
<accession>A0A8F0ZVM3</accession>
<protein>
    <submittedName>
        <fullName evidence="3">Nonstructural protein 5b</fullName>
    </submittedName>
</protein>
<gene>
    <name evidence="3" type="primary">NS5b</name>
</gene>